<gene>
    <name evidence="9" type="ORF">AQUCO_01700671v1</name>
</gene>
<evidence type="ECO:0000313" key="10">
    <source>
        <dbReference type="Proteomes" id="UP000230069"/>
    </source>
</evidence>
<evidence type="ECO:0000256" key="6">
    <source>
        <dbReference type="ARBA" id="ARBA00023136"/>
    </source>
</evidence>
<reference evidence="9 10" key="1">
    <citation type="submission" date="2017-09" db="EMBL/GenBank/DDBJ databases">
        <title>WGS assembly of Aquilegia coerulea Goldsmith.</title>
        <authorList>
            <person name="Hodges S."/>
            <person name="Kramer E."/>
            <person name="Nordborg M."/>
            <person name="Tomkins J."/>
            <person name="Borevitz J."/>
            <person name="Derieg N."/>
            <person name="Yan J."/>
            <person name="Mihaltcheva S."/>
            <person name="Hayes R.D."/>
            <person name="Rokhsar D."/>
        </authorList>
    </citation>
    <scope>NUCLEOTIDE SEQUENCE [LARGE SCALE GENOMIC DNA]</scope>
    <source>
        <strain evidence="10">cv. Goldsmith</strain>
    </source>
</reference>
<evidence type="ECO:0000256" key="4">
    <source>
        <dbReference type="ARBA" id="ARBA00022692"/>
    </source>
</evidence>
<evidence type="ECO:0000313" key="9">
    <source>
        <dbReference type="EMBL" id="PIA45290.1"/>
    </source>
</evidence>
<keyword evidence="2" id="KW-0328">Glycosyltransferase</keyword>
<organism evidence="9 10">
    <name type="scientific">Aquilegia coerulea</name>
    <name type="common">Rocky mountain columbine</name>
    <dbReference type="NCBI Taxonomy" id="218851"/>
    <lineage>
        <taxon>Eukaryota</taxon>
        <taxon>Viridiplantae</taxon>
        <taxon>Streptophyta</taxon>
        <taxon>Embryophyta</taxon>
        <taxon>Tracheophyta</taxon>
        <taxon>Spermatophyta</taxon>
        <taxon>Magnoliopsida</taxon>
        <taxon>Ranunculales</taxon>
        <taxon>Ranunculaceae</taxon>
        <taxon>Thalictroideae</taxon>
        <taxon>Aquilegia</taxon>
    </lineage>
</organism>
<proteinExistence type="predicted"/>
<evidence type="ECO:0000256" key="8">
    <source>
        <dbReference type="PIRSR" id="PIRSR605150-3"/>
    </source>
</evidence>
<dbReference type="PANTHER" id="PTHR13301">
    <property type="entry name" value="X-BOX TRANSCRIPTION FACTOR-RELATED"/>
    <property type="match status" value="1"/>
</dbReference>
<feature type="binding site" evidence="8">
    <location>
        <position position="50"/>
    </location>
    <ligand>
        <name>Mn(2+)</name>
        <dbReference type="ChEBI" id="CHEBI:29035"/>
    </ligand>
</feature>
<evidence type="ECO:0008006" key="11">
    <source>
        <dbReference type="Google" id="ProtNLM"/>
    </source>
</evidence>
<sequence>MNLLKLIRKEMEVIQNDAVDGEVKENDQAKVALLIYVSREERPTHPHHFKPGALNALLRVSGIISNSPYMLVLDCDMNCSDPTSARQAMCFHIDPDISPSLAFVQFPQLFHNLSKNDIYNDLLRTGCEVQWYGLDGLRGPLLSGTGFYTKREALFRSPTQKDLSHIRNRQDVGCSNDFITSLHPDNKVKAISNNQHVSSRLLEEARLLASCTYE</sequence>
<dbReference type="STRING" id="218851.A0A2G5DP44"/>
<dbReference type="GO" id="GO:0030244">
    <property type="term" value="P:cellulose biosynthetic process"/>
    <property type="evidence" value="ECO:0007669"/>
    <property type="project" value="InterPro"/>
</dbReference>
<evidence type="ECO:0000256" key="2">
    <source>
        <dbReference type="ARBA" id="ARBA00022676"/>
    </source>
</evidence>
<keyword evidence="5" id="KW-1133">Transmembrane helix</keyword>
<dbReference type="Pfam" id="PF03552">
    <property type="entry name" value="Cellulose_synt"/>
    <property type="match status" value="1"/>
</dbReference>
<dbReference type="GO" id="GO:0012505">
    <property type="term" value="C:endomembrane system"/>
    <property type="evidence" value="ECO:0007669"/>
    <property type="project" value="UniProtKB-SubCell"/>
</dbReference>
<dbReference type="GO" id="GO:0016760">
    <property type="term" value="F:cellulose synthase (UDP-forming) activity"/>
    <property type="evidence" value="ECO:0007669"/>
    <property type="project" value="InterPro"/>
</dbReference>
<evidence type="ECO:0000256" key="1">
    <source>
        <dbReference type="ARBA" id="ARBA00004127"/>
    </source>
</evidence>
<feature type="binding site" evidence="8">
    <location>
        <position position="74"/>
    </location>
    <ligand>
        <name>Mn(2+)</name>
        <dbReference type="ChEBI" id="CHEBI:29035"/>
    </ligand>
</feature>
<keyword evidence="4" id="KW-0812">Transmembrane</keyword>
<evidence type="ECO:0000256" key="7">
    <source>
        <dbReference type="ARBA" id="ARBA00023316"/>
    </source>
</evidence>
<dbReference type="EMBL" id="KZ305034">
    <property type="protein sequence ID" value="PIA45290.1"/>
    <property type="molecule type" value="Genomic_DNA"/>
</dbReference>
<dbReference type="Gene3D" id="3.90.550.10">
    <property type="entry name" value="Spore Coat Polysaccharide Biosynthesis Protein SpsA, Chain A"/>
    <property type="match status" value="1"/>
</dbReference>
<dbReference type="InterPro" id="IPR005150">
    <property type="entry name" value="Cellulose_synth"/>
</dbReference>
<dbReference type="GO" id="GO:0016020">
    <property type="term" value="C:membrane"/>
    <property type="evidence" value="ECO:0007669"/>
    <property type="project" value="InterPro"/>
</dbReference>
<dbReference type="InParanoid" id="A0A2G5DP44"/>
<evidence type="ECO:0000256" key="3">
    <source>
        <dbReference type="ARBA" id="ARBA00022679"/>
    </source>
</evidence>
<protein>
    <recommendedName>
        <fullName evidence="11">Nucleotide-diphospho-sugar transferase domain-containing protein</fullName>
    </recommendedName>
</protein>
<keyword evidence="3" id="KW-0808">Transferase</keyword>
<evidence type="ECO:0000256" key="5">
    <source>
        <dbReference type="ARBA" id="ARBA00022989"/>
    </source>
</evidence>
<keyword evidence="7" id="KW-0961">Cell wall biogenesis/degradation</keyword>
<name>A0A2G5DP44_AQUCA</name>
<dbReference type="OrthoDB" id="72851at2759"/>
<dbReference type="AlphaFoldDB" id="A0A2G5DP44"/>
<dbReference type="GO" id="GO:0071555">
    <property type="term" value="P:cell wall organization"/>
    <property type="evidence" value="ECO:0007669"/>
    <property type="project" value="UniProtKB-KW"/>
</dbReference>
<dbReference type="Proteomes" id="UP000230069">
    <property type="component" value="Unassembled WGS sequence"/>
</dbReference>
<keyword evidence="6" id="KW-0472">Membrane</keyword>
<accession>A0A2G5DP44</accession>
<dbReference type="InterPro" id="IPR029044">
    <property type="entry name" value="Nucleotide-diphossugar_trans"/>
</dbReference>
<keyword evidence="10" id="KW-1185">Reference proteome</keyword>
<comment type="subcellular location">
    <subcellularLocation>
        <location evidence="1">Endomembrane system</location>
        <topology evidence="1">Multi-pass membrane protein</topology>
    </subcellularLocation>
</comment>